<feature type="binding site" evidence="3">
    <location>
        <position position="125"/>
    </location>
    <ligand>
        <name>substrate</name>
    </ligand>
</feature>
<dbReference type="eggNOG" id="COG0044">
    <property type="taxonomic scope" value="Bacteria"/>
</dbReference>
<dbReference type="PIRSF" id="PIRSF001238">
    <property type="entry name" value="IadA"/>
    <property type="match status" value="1"/>
</dbReference>
<feature type="binding site" description="via carbamate group" evidence="4">
    <location>
        <position position="150"/>
    </location>
    <ligand>
        <name>Zn(2+)</name>
        <dbReference type="ChEBI" id="CHEBI:29105"/>
        <label>2</label>
        <note>catalytic</note>
    </ligand>
</feature>
<comment type="function">
    <text evidence="1">Catalyzes the hydrolytic cleavage of a subset of L-isoaspartyl (L-beta-aspartyl) dipeptides. Used to degrade proteins damaged by L-isoaspartyl residues formation.</text>
</comment>
<feature type="binding site" evidence="4">
    <location>
        <position position="56"/>
    </location>
    <ligand>
        <name>Zn(2+)</name>
        <dbReference type="ChEBI" id="CHEBI:29105"/>
        <label>1</label>
        <note>catalytic</note>
    </ligand>
</feature>
<dbReference type="EMBL" id="AEEH01000052">
    <property type="protein sequence ID" value="EFM24555.1"/>
    <property type="molecule type" value="Genomic_DNA"/>
</dbReference>
<dbReference type="GO" id="GO:0016810">
    <property type="term" value="F:hydrolase activity, acting on carbon-nitrogen (but not peptide) bonds"/>
    <property type="evidence" value="ECO:0007669"/>
    <property type="project" value="InterPro"/>
</dbReference>
<evidence type="ECO:0000259" key="6">
    <source>
        <dbReference type="Pfam" id="PF01979"/>
    </source>
</evidence>
<keyword evidence="1" id="KW-0645">Protease</keyword>
<dbReference type="GO" id="GO:0008237">
    <property type="term" value="F:metallopeptidase activity"/>
    <property type="evidence" value="ECO:0007669"/>
    <property type="project" value="UniProtKB-KW"/>
</dbReference>
<evidence type="ECO:0000256" key="1">
    <source>
        <dbReference type="PIRNR" id="PIRNR001238"/>
    </source>
</evidence>
<dbReference type="Gene3D" id="3.20.20.140">
    <property type="entry name" value="Metal-dependent hydrolases"/>
    <property type="match status" value="1"/>
</dbReference>
<gene>
    <name evidence="7" type="primary">iadA</name>
    <name evidence="7" type="ORF">HMPREF9225_1823</name>
</gene>
<dbReference type="GO" id="GO:0008798">
    <property type="term" value="F:beta-aspartyl-peptidase activity"/>
    <property type="evidence" value="ECO:0007669"/>
    <property type="project" value="InterPro"/>
</dbReference>
<feature type="binding site" evidence="4">
    <location>
        <position position="218"/>
    </location>
    <ligand>
        <name>Zn(2+)</name>
        <dbReference type="ChEBI" id="CHEBI:29105"/>
        <label>2</label>
        <note>catalytic</note>
    </ligand>
</feature>
<dbReference type="EC" id="3.4.19.-" evidence="1"/>
<dbReference type="InterPro" id="IPR010229">
    <property type="entry name" value="Pept_M38_dipep"/>
</dbReference>
<keyword evidence="1" id="KW-0482">Metalloprotease</keyword>
<accession>E0NNT4</accession>
<feature type="binding site" evidence="4">
    <location>
        <position position="272"/>
    </location>
    <ligand>
        <name>Zn(2+)</name>
        <dbReference type="ChEBI" id="CHEBI:29105"/>
        <label>1</label>
        <note>catalytic</note>
    </ligand>
</feature>
<comment type="subcellular location">
    <subcellularLocation>
        <location evidence="1">Cytoplasm</location>
    </subcellularLocation>
</comment>
<feature type="modified residue" description="N6-carboxylysine" evidence="5">
    <location>
        <position position="150"/>
    </location>
</feature>
<evidence type="ECO:0000256" key="4">
    <source>
        <dbReference type="PIRSR" id="PIRSR001238-3"/>
    </source>
</evidence>
<dbReference type="HOGENOM" id="CLU_058216_0_0_9"/>
<dbReference type="STRING" id="862517.HMPREF9225_1823"/>
<evidence type="ECO:0000256" key="2">
    <source>
        <dbReference type="PIRSR" id="PIRSR001238-1"/>
    </source>
</evidence>
<dbReference type="NCBIfam" id="TIGR01975">
    <property type="entry name" value="isoAsp_dipep"/>
    <property type="match status" value="1"/>
</dbReference>
<feature type="binding site" evidence="4">
    <location>
        <position position="58"/>
    </location>
    <ligand>
        <name>Zn(2+)</name>
        <dbReference type="ChEBI" id="CHEBI:29105"/>
        <label>1</label>
        <note>catalytic</note>
    </ligand>
</feature>
<dbReference type="InterPro" id="IPR006680">
    <property type="entry name" value="Amidohydro-rel"/>
</dbReference>
<keyword evidence="1 4" id="KW-0479">Metal-binding</keyword>
<dbReference type="InterPro" id="IPR011059">
    <property type="entry name" value="Metal-dep_hydrolase_composite"/>
</dbReference>
<feature type="binding site" description="via carbamate group" evidence="4">
    <location>
        <position position="150"/>
    </location>
    <ligand>
        <name>Zn(2+)</name>
        <dbReference type="ChEBI" id="CHEBI:29105"/>
        <label>1</label>
        <note>catalytic</note>
    </ligand>
</feature>
<dbReference type="GO" id="GO:0006508">
    <property type="term" value="P:proteolysis"/>
    <property type="evidence" value="ECO:0007669"/>
    <property type="project" value="UniProtKB-KW"/>
</dbReference>
<comment type="caution">
    <text evidence="7">The sequence shown here is derived from an EMBL/GenBank/DDBJ whole genome shotgun (WGS) entry which is preliminary data.</text>
</comment>
<dbReference type="SUPFAM" id="SSF51556">
    <property type="entry name" value="Metallo-dependent hydrolases"/>
    <property type="match status" value="1"/>
</dbReference>
<evidence type="ECO:0000313" key="7">
    <source>
        <dbReference type="EMBL" id="EFM24555.1"/>
    </source>
</evidence>
<dbReference type="Gene3D" id="2.30.40.10">
    <property type="entry name" value="Urease, subunit C, domain 1"/>
    <property type="match status" value="1"/>
</dbReference>
<organism evidence="7 8">
    <name type="scientific">Peptoniphilus duerdenii ATCC BAA-1640</name>
    <dbReference type="NCBI Taxonomy" id="862517"/>
    <lineage>
        <taxon>Bacteria</taxon>
        <taxon>Bacillati</taxon>
        <taxon>Bacillota</taxon>
        <taxon>Tissierellia</taxon>
        <taxon>Tissierellales</taxon>
        <taxon>Peptoniphilaceae</taxon>
        <taxon>Peptoniphilus</taxon>
    </lineage>
</organism>
<comment type="PTM">
    <text evidence="5">Carbamylation allows a single lysine to coordinate two zinc ions.</text>
</comment>
<dbReference type="OrthoDB" id="9775607at2"/>
<comment type="PTM">
    <text evidence="1">Carboxylation allows a single lysine to coordinate two zinc ions.</text>
</comment>
<name>E0NNT4_9FIRM</name>
<keyword evidence="8" id="KW-1185">Reference proteome</keyword>
<feature type="binding site" evidence="3">
    <location>
        <position position="157"/>
    </location>
    <ligand>
        <name>substrate</name>
    </ligand>
</feature>
<sequence length="375" mass="40775">MFLIENAKIVGEEGLKNILVAGGKIEKIFEGSCDYPVDEKYDAAGKTIIPGLIDQHIHITGGGGEGGFNTRVPELGLSKLIEAGITTVVGLLGTDSETRSVENLVAKSLALTKEGIKTYSLTGSYAYPSPTITGSVKTDIVFIDQLIGVKIAANDHRDSCLDYKELQRIGAEARVAGMISGKSGHVTIHMGGGKFLFGQINDALEHSNLPITIFRPTHVNRDDKLFEEALDFAERGGYIDITSGMSRKLTDAKAYQKAKERNVLDRITYSSDGFGSWSNYDKEGNLVEIGYSPVDTGIKAIKEIVESGEKLEDAIKPFTSNVAKVLKLDREVGYVKEGYLANLVALNDDLEIETVISEGQVMMKDKKILKKGTYE</sequence>
<reference evidence="7 8" key="1">
    <citation type="submission" date="2010-07" db="EMBL/GenBank/DDBJ databases">
        <authorList>
            <person name="Muzny D."/>
            <person name="Qin X."/>
            <person name="Deng J."/>
            <person name="Jiang H."/>
            <person name="Liu Y."/>
            <person name="Qu J."/>
            <person name="Song X.-Z."/>
            <person name="Zhang L."/>
            <person name="Thornton R."/>
            <person name="Coyle M."/>
            <person name="Francisco L."/>
            <person name="Jackson L."/>
            <person name="Javaid M."/>
            <person name="Korchina V."/>
            <person name="Kovar C."/>
            <person name="Mata R."/>
            <person name="Mathew T."/>
            <person name="Ngo R."/>
            <person name="Nguyen L."/>
            <person name="Nguyen N."/>
            <person name="Okwuonu G."/>
            <person name="Ongeri F."/>
            <person name="Pham C."/>
            <person name="Simmons D."/>
            <person name="Wilczek-Boney K."/>
            <person name="Hale W."/>
            <person name="Jakkamsetti A."/>
            <person name="Pham P."/>
            <person name="Ruth R."/>
            <person name="San Lucas F."/>
            <person name="Warren J."/>
            <person name="Zhang J."/>
            <person name="Zhao Z."/>
            <person name="Zhou C."/>
            <person name="Zhu D."/>
            <person name="Lee S."/>
            <person name="Bess C."/>
            <person name="Blankenburg K."/>
            <person name="Forbes L."/>
            <person name="Fu Q."/>
            <person name="Gubbala S."/>
            <person name="Hirani K."/>
            <person name="Jayaseelan J.C."/>
            <person name="Lara F."/>
            <person name="Munidasa M."/>
            <person name="Palculict T."/>
            <person name="Patil S."/>
            <person name="Pu L.-L."/>
            <person name="Saada N."/>
            <person name="Tang L."/>
            <person name="Weissenberger G."/>
            <person name="Zhu Y."/>
            <person name="Hemphill L."/>
            <person name="Shang Y."/>
            <person name="Youmans B."/>
            <person name="Ayvaz T."/>
            <person name="Ross M."/>
            <person name="Santibanez J."/>
            <person name="Aqrawi P."/>
            <person name="Gross S."/>
            <person name="Joshi V."/>
            <person name="Fowler G."/>
            <person name="Nazareth L."/>
            <person name="Reid J."/>
            <person name="Worley K."/>
            <person name="Petrosino J."/>
            <person name="Highlander S."/>
            <person name="Gibbs R."/>
        </authorList>
    </citation>
    <scope>NUCLEOTIDE SEQUENCE [LARGE SCALE GENOMIC DNA]</scope>
    <source>
        <strain evidence="7 8">ATCC BAA-1640</strain>
    </source>
</reference>
<dbReference type="GO" id="GO:0046872">
    <property type="term" value="F:metal ion binding"/>
    <property type="evidence" value="ECO:0007669"/>
    <property type="project" value="UniProtKB-KW"/>
</dbReference>
<dbReference type="Pfam" id="PF01979">
    <property type="entry name" value="Amidohydro_1"/>
    <property type="match status" value="1"/>
</dbReference>
<feature type="binding site" evidence="3">
    <location>
        <begin position="63"/>
        <end position="65"/>
    </location>
    <ligand>
        <name>substrate</name>
    </ligand>
</feature>
<dbReference type="PANTHER" id="PTHR11647:SF1">
    <property type="entry name" value="COLLAPSIN RESPONSE MEDIATOR PROTEIN"/>
    <property type="match status" value="1"/>
</dbReference>
<dbReference type="InterPro" id="IPR050378">
    <property type="entry name" value="Metallo-dep_Hydrolases_sf"/>
</dbReference>
<protein>
    <recommendedName>
        <fullName evidence="1">Isoaspartyl dipeptidase</fullName>
        <ecNumber evidence="1">3.4.19.-</ecNumber>
    </recommendedName>
</protein>
<evidence type="ECO:0000256" key="3">
    <source>
        <dbReference type="PIRSR" id="PIRSR001238-2"/>
    </source>
</evidence>
<dbReference type="PANTHER" id="PTHR11647">
    <property type="entry name" value="HYDRANTOINASE/DIHYDROPYRIMIDINASE FAMILY MEMBER"/>
    <property type="match status" value="1"/>
</dbReference>
<feature type="binding site" evidence="3">
    <location>
        <position position="94"/>
    </location>
    <ligand>
        <name>substrate</name>
    </ligand>
</feature>
<dbReference type="AlphaFoldDB" id="E0NNT4"/>
<evidence type="ECO:0000313" key="8">
    <source>
        <dbReference type="Proteomes" id="UP000003280"/>
    </source>
</evidence>
<keyword evidence="1 4" id="KW-0862">Zinc</keyword>
<comment type="cofactor">
    <cofactor evidence="1 4">
        <name>Zn(2+)</name>
        <dbReference type="ChEBI" id="CHEBI:29105"/>
    </cofactor>
    <text evidence="1 4">Binds 2 Zn(2+) ions per subunit.</text>
</comment>
<feature type="binding site" evidence="3">
    <location>
        <position position="221"/>
    </location>
    <ligand>
        <name>substrate</name>
    </ligand>
</feature>
<evidence type="ECO:0000256" key="5">
    <source>
        <dbReference type="PIRSR" id="PIRSR001238-50"/>
    </source>
</evidence>
<dbReference type="SUPFAM" id="SSF51338">
    <property type="entry name" value="Composite domain of metallo-dependent hydrolases"/>
    <property type="match status" value="1"/>
</dbReference>
<proteinExistence type="inferred from homology"/>
<feature type="domain" description="Amidohydrolase-related" evidence="6">
    <location>
        <begin position="47"/>
        <end position="361"/>
    </location>
</feature>
<feature type="active site" description="Proton acceptor" evidence="2">
    <location>
        <position position="272"/>
    </location>
</feature>
<dbReference type="RefSeq" id="WP_008902598.1">
    <property type="nucleotide sequence ID" value="NZ_GL397071.1"/>
</dbReference>
<dbReference type="Proteomes" id="UP000003280">
    <property type="component" value="Unassembled WGS sequence"/>
</dbReference>
<comment type="similarity">
    <text evidence="1">Belongs to the peptidase M38 family.</text>
</comment>
<dbReference type="InterPro" id="IPR032466">
    <property type="entry name" value="Metal_Hydrolase"/>
</dbReference>
<feature type="binding site" evidence="3">
    <location>
        <position position="276"/>
    </location>
    <ligand>
        <name>substrate</name>
    </ligand>
</feature>
<keyword evidence="1 7" id="KW-0378">Hydrolase</keyword>
<dbReference type="GO" id="GO:0005737">
    <property type="term" value="C:cytoplasm"/>
    <property type="evidence" value="ECO:0007669"/>
    <property type="project" value="UniProtKB-SubCell"/>
</dbReference>
<feature type="binding site" evidence="4">
    <location>
        <position position="189"/>
    </location>
    <ligand>
        <name>Zn(2+)</name>
        <dbReference type="ChEBI" id="CHEBI:29105"/>
        <label>2</label>
        <note>catalytic</note>
    </ligand>
</feature>